<feature type="domain" description="Mitochondrial splicing suppressor 51 zinc-finger" evidence="2">
    <location>
        <begin position="130"/>
        <end position="184"/>
    </location>
</feature>
<evidence type="ECO:0000259" key="3">
    <source>
        <dbReference type="Pfam" id="PF20179"/>
    </source>
</evidence>
<dbReference type="InterPro" id="IPR046824">
    <property type="entry name" value="Mss51-like_C"/>
</dbReference>
<dbReference type="PANTHER" id="PTHR28069">
    <property type="entry name" value="GH20023P"/>
    <property type="match status" value="1"/>
</dbReference>
<dbReference type="AlphaFoldDB" id="A0A8X7MSG0"/>
<feature type="region of interest" description="Disordered" evidence="1">
    <location>
        <begin position="351"/>
        <end position="387"/>
    </location>
</feature>
<dbReference type="InterPro" id="IPR032717">
    <property type="entry name" value="Mss51_Znf"/>
</dbReference>
<comment type="caution">
    <text evidence="4">The sequence shown here is derived from an EMBL/GenBank/DDBJ whole genome shotgun (WGS) entry which is preliminary data.</text>
</comment>
<dbReference type="PANTHER" id="PTHR28069:SF1">
    <property type="entry name" value="PROTEIN MSS51, MITOCHONDRIAL"/>
    <property type="match status" value="1"/>
</dbReference>
<feature type="domain" description="Mitochondrial splicing suppressor 51-like C-terminal" evidence="3">
    <location>
        <begin position="274"/>
        <end position="442"/>
    </location>
</feature>
<dbReference type="EMBL" id="LWDE02000579">
    <property type="protein sequence ID" value="KAE8246431.1"/>
    <property type="molecule type" value="Genomic_DNA"/>
</dbReference>
<reference evidence="4" key="2">
    <citation type="journal article" date="2019" name="IMA Fungus">
        <title>Genome sequencing and comparison of five Tilletia species to identify candidate genes for the detection of regulated species infecting wheat.</title>
        <authorList>
            <person name="Nguyen H.D.T."/>
            <person name="Sultana T."/>
            <person name="Kesanakurti P."/>
            <person name="Hambleton S."/>
        </authorList>
    </citation>
    <scope>NUCLEOTIDE SEQUENCE</scope>
    <source>
        <strain evidence="4">DAOMC 236426</strain>
    </source>
</reference>
<proteinExistence type="predicted"/>
<feature type="domain" description="Mitochondrial splicing suppressor 51-like C-terminal" evidence="3">
    <location>
        <begin position="538"/>
        <end position="601"/>
    </location>
</feature>
<dbReference type="Pfam" id="PF13824">
    <property type="entry name" value="zf-Mss51"/>
    <property type="match status" value="1"/>
</dbReference>
<name>A0A8X7MSG0_9BASI</name>
<protein>
    <submittedName>
        <fullName evidence="4">Uncharacterized protein</fullName>
    </submittedName>
</protein>
<reference evidence="4" key="1">
    <citation type="submission" date="2016-04" db="EMBL/GenBank/DDBJ databases">
        <authorList>
            <person name="Nguyen H.D."/>
            <person name="Samba Siva P."/>
            <person name="Cullis J."/>
            <person name="Levesque C.A."/>
            <person name="Hambleton S."/>
        </authorList>
    </citation>
    <scope>NUCLEOTIDE SEQUENCE</scope>
    <source>
        <strain evidence="4">DAOMC 236426</strain>
    </source>
</reference>
<evidence type="ECO:0000313" key="5">
    <source>
        <dbReference type="Proteomes" id="UP000077684"/>
    </source>
</evidence>
<evidence type="ECO:0000259" key="2">
    <source>
        <dbReference type="Pfam" id="PF13824"/>
    </source>
</evidence>
<organism evidence="4 5">
    <name type="scientific">Tilletia controversa</name>
    <name type="common">dwarf bunt fungus</name>
    <dbReference type="NCBI Taxonomy" id="13291"/>
    <lineage>
        <taxon>Eukaryota</taxon>
        <taxon>Fungi</taxon>
        <taxon>Dikarya</taxon>
        <taxon>Basidiomycota</taxon>
        <taxon>Ustilaginomycotina</taxon>
        <taxon>Exobasidiomycetes</taxon>
        <taxon>Tilletiales</taxon>
        <taxon>Tilletiaceae</taxon>
        <taxon>Tilletia</taxon>
    </lineage>
</organism>
<gene>
    <name evidence="4" type="ORF">A4X06_0g5018</name>
</gene>
<dbReference type="Proteomes" id="UP000077684">
    <property type="component" value="Unassembled WGS sequence"/>
</dbReference>
<accession>A0A8X7MSG0</accession>
<keyword evidence="5" id="KW-1185">Reference proteome</keyword>
<evidence type="ECO:0000313" key="4">
    <source>
        <dbReference type="EMBL" id="KAE8246431.1"/>
    </source>
</evidence>
<dbReference type="Pfam" id="PF20179">
    <property type="entry name" value="MSS51_C"/>
    <property type="match status" value="2"/>
</dbReference>
<evidence type="ECO:0000256" key="1">
    <source>
        <dbReference type="SAM" id="MobiDB-lite"/>
    </source>
</evidence>
<sequence>MRATAAVTAARTAATAGIASYAGAGAGAGAVAGAASPASSRLLLHPGWRPSSTAASSSATPCGGGQRRSLFGGLFGKKAADKGQKEASPFRARPAPPPVLAQDDLFHPLSQSPIPAMRARGERIRALAACPVSMNKYGVRRPVRFECPDCGWPTHHSEAEWREDPDHAQYVPRLREANEDEHDLRSGREMTEFKLPGPQGFEEVINMSNWDVFFYTRNHDSIETERSSRHVTKLLTFPCSLAGVLHENSAYTRRNQRLTHEGLRSLIALRQTLHPTLGEKPSLDVVRIFVVGARAESTLPPPIWDQLTYMFPGVALHIFMIGPEAVIPDGVGAGTVETYSGHPSIFKANSADASAEGKNKGEDDAAAGSPKHSAVGSPVSTHRSKLRKSNYGFPSRTLVVSPGLTITTIRSNYEDVHAQFEPFDPYTDVFFAFSPGFGFPSQLAVRELEESRQRKREDEASRKEARQIYFAGAEAGAEVGGGKDAAAAAAAARPFVAADPTVQPEGGDIPSAEPPEAFPAEQGASSAFTALTTAPIVQAQREWARALGQILSTKCALISTGFSPADVERDVLAFESVEGVRGEFEWLITPGENVFASRQWVIADFDPRVAVKSNWGLWAVRGKRYDIEGPKSARYADAV</sequence>